<evidence type="ECO:0000256" key="6">
    <source>
        <dbReference type="SAM" id="Coils"/>
    </source>
</evidence>
<reference evidence="8" key="2">
    <citation type="submission" date="2017-10" db="EMBL/GenBank/DDBJ databases">
        <title>Ladona fulva Genome sequencing and assembly.</title>
        <authorList>
            <person name="Murali S."/>
            <person name="Richards S."/>
            <person name="Bandaranaike D."/>
            <person name="Bellair M."/>
            <person name="Blankenburg K."/>
            <person name="Chao H."/>
            <person name="Dinh H."/>
            <person name="Doddapaneni H."/>
            <person name="Dugan-Rocha S."/>
            <person name="Elkadiri S."/>
            <person name="Gnanaolivu R."/>
            <person name="Hernandez B."/>
            <person name="Skinner E."/>
            <person name="Javaid M."/>
            <person name="Lee S."/>
            <person name="Li M."/>
            <person name="Ming W."/>
            <person name="Munidasa M."/>
            <person name="Muniz J."/>
            <person name="Nguyen L."/>
            <person name="Hughes D."/>
            <person name="Osuji N."/>
            <person name="Pu L.-L."/>
            <person name="Puazo M."/>
            <person name="Qu C."/>
            <person name="Quiroz J."/>
            <person name="Raj R."/>
            <person name="Weissenberger G."/>
            <person name="Xin Y."/>
            <person name="Zou X."/>
            <person name="Han Y."/>
            <person name="Worley K."/>
            <person name="Muzny D."/>
            <person name="Gibbs R."/>
        </authorList>
    </citation>
    <scope>NUCLEOTIDE SEQUENCE</scope>
    <source>
        <strain evidence="8">Sampled in the wild</strain>
    </source>
</reference>
<feature type="compositionally biased region" description="Basic and acidic residues" evidence="7">
    <location>
        <begin position="46"/>
        <end position="66"/>
    </location>
</feature>
<dbReference type="PANTHER" id="PTHR14152">
    <property type="entry name" value="SQUAMOUS CELL CARCINOMA ANTIGEN RECOGNISED BY CYTOTOXIC T LYMPHOCYTES"/>
    <property type="match status" value="1"/>
</dbReference>
<feature type="coiled-coil region" evidence="6">
    <location>
        <begin position="568"/>
        <end position="595"/>
    </location>
</feature>
<dbReference type="OrthoDB" id="5583at2759"/>
<proteinExistence type="inferred from homology"/>
<dbReference type="GO" id="GO:0046540">
    <property type="term" value="C:U4/U6 x U5 tri-snRNP complex"/>
    <property type="evidence" value="ECO:0007669"/>
    <property type="project" value="InterPro"/>
</dbReference>
<evidence type="ECO:0000256" key="4">
    <source>
        <dbReference type="ARBA" id="ARBA00023187"/>
    </source>
</evidence>
<keyword evidence="4" id="KW-0508">mRNA splicing</keyword>
<feature type="compositionally biased region" description="Basic residues" evidence="7">
    <location>
        <begin position="1"/>
        <end position="21"/>
    </location>
</feature>
<dbReference type="GO" id="GO:0045292">
    <property type="term" value="P:mRNA cis splicing, via spliceosome"/>
    <property type="evidence" value="ECO:0007669"/>
    <property type="project" value="TreeGrafter"/>
</dbReference>
<dbReference type="GO" id="GO:0000481">
    <property type="term" value="P:maturation of 5S rRNA"/>
    <property type="evidence" value="ECO:0007669"/>
    <property type="project" value="TreeGrafter"/>
</dbReference>
<evidence type="ECO:0000256" key="2">
    <source>
        <dbReference type="ARBA" id="ARBA00006076"/>
    </source>
</evidence>
<accession>A0A8K0K0L1</accession>
<feature type="compositionally biased region" description="Polar residues" evidence="7">
    <location>
        <begin position="92"/>
        <end position="104"/>
    </location>
</feature>
<keyword evidence="5" id="KW-0539">Nucleus</keyword>
<comment type="subcellular location">
    <subcellularLocation>
        <location evidence="1">Nucleus</location>
    </subcellularLocation>
</comment>
<evidence type="ECO:0000256" key="1">
    <source>
        <dbReference type="ARBA" id="ARBA00004123"/>
    </source>
</evidence>
<feature type="compositionally biased region" description="Basic residues" evidence="7">
    <location>
        <begin position="29"/>
        <end position="45"/>
    </location>
</feature>
<evidence type="ECO:0000256" key="3">
    <source>
        <dbReference type="ARBA" id="ARBA00022664"/>
    </source>
</evidence>
<evidence type="ECO:0008006" key="10">
    <source>
        <dbReference type="Google" id="ProtNLM"/>
    </source>
</evidence>
<dbReference type="InterPro" id="IPR045347">
    <property type="entry name" value="HIND"/>
</dbReference>
<feature type="compositionally biased region" description="Basic and acidic residues" evidence="7">
    <location>
        <begin position="149"/>
        <end position="184"/>
    </location>
</feature>
<feature type="compositionally biased region" description="Basic residues" evidence="7">
    <location>
        <begin position="400"/>
        <end position="414"/>
    </location>
</feature>
<keyword evidence="3" id="KW-0507">mRNA processing</keyword>
<dbReference type="PANTHER" id="PTHR14152:SF5">
    <property type="entry name" value="U4_U6.U5 TRI-SNRNP-ASSOCIATED PROTEIN 1"/>
    <property type="match status" value="1"/>
</dbReference>
<feature type="region of interest" description="Disordered" evidence="7">
    <location>
        <begin position="384"/>
        <end position="494"/>
    </location>
</feature>
<feature type="compositionally biased region" description="Basic and acidic residues" evidence="7">
    <location>
        <begin position="118"/>
        <end position="129"/>
    </location>
</feature>
<evidence type="ECO:0000313" key="9">
    <source>
        <dbReference type="Proteomes" id="UP000792457"/>
    </source>
</evidence>
<evidence type="ECO:0000313" key="8">
    <source>
        <dbReference type="EMBL" id="KAG8223738.1"/>
    </source>
</evidence>
<dbReference type="Pfam" id="PF03343">
    <property type="entry name" value="SART-1"/>
    <property type="match status" value="1"/>
</dbReference>
<sequence length="792" mass="90103">MGSSKKHKSRDSKKKKHRSRSHSPEKPKEKHRHHKKHHKERKKDKTAKERNGDVHVDKTTLKRESSFEDLSIPPPPKILCTRTPSPPVISAPESSRSDNSLSIEETNKLRARLGLKPLKLEDGSPKKSADGSGEGSQPKVVDGGIDMGEFVHKPAESISEKVKSEKIKQKIHDRKEKRSIEAKLSKVKKLADEDEDEDSYAWIQKSRKLQEEKEKAQKRAQMLEELDAEFGVGELVDNEFQNERREVYSSKDLRGLKVEHSTEVFSEGRTVVLTLKDKGVLEEEDDVLVNVNLVDEEKYKKNIDRKKQKPHLYGYNVFDEPELDEFGNVKKSILGKYDEEIQGEEKKSFQLGVDDQEEVHKKELKEIRDKLQKKTLESLNLPAPRLASEYFTEEEMEKFKKPKKKVRKIRKKPLRASDLQPLPSTSQGADSGSRSAKIPRLEEQDNENSMESSSSNQETIRVKAEPDDETESMDVDDLLPPPEDLSDVKLEPDDSELELQLALNKARKLKQKEALETRPTIEKVAAEIVAKKDQDEGSAAQGSIVLNATAEFCRTLGDIPTYGLAGNRDEDAEELMDFEREMNEERKRIEEESQKGAWAEVEIDETPVDVTPAEVPILDAEPDVGSGVAGALRLAMSKGYLERENKNRPSASRMHHLQAQNYSIEDKTYFDDDKFGRRERYCGPTSDFKEKDSFKPNVKLDYIDDDGRVLSAKEAFRYLSHKFHGKGPGKNKVEKRMKKVEQEVLMKQMSSTDTPLGTLNLLQHKQKETQSPYVVLSGSKNLQSTSISKSKV</sequence>
<dbReference type="Proteomes" id="UP000792457">
    <property type="component" value="Unassembled WGS sequence"/>
</dbReference>
<feature type="region of interest" description="Disordered" evidence="7">
    <location>
        <begin position="1"/>
        <end position="189"/>
    </location>
</feature>
<evidence type="ECO:0000256" key="5">
    <source>
        <dbReference type="ARBA" id="ARBA00023242"/>
    </source>
</evidence>
<feature type="compositionally biased region" description="Polar residues" evidence="7">
    <location>
        <begin position="422"/>
        <end position="434"/>
    </location>
</feature>
<comment type="similarity">
    <text evidence="2">Belongs to the SNU66/SART1 family.</text>
</comment>
<reference evidence="8" key="1">
    <citation type="submission" date="2013-04" db="EMBL/GenBank/DDBJ databases">
        <authorList>
            <person name="Qu J."/>
            <person name="Murali S.C."/>
            <person name="Bandaranaike D."/>
            <person name="Bellair M."/>
            <person name="Blankenburg K."/>
            <person name="Chao H."/>
            <person name="Dinh H."/>
            <person name="Doddapaneni H."/>
            <person name="Downs B."/>
            <person name="Dugan-Rocha S."/>
            <person name="Elkadiri S."/>
            <person name="Gnanaolivu R.D."/>
            <person name="Hernandez B."/>
            <person name="Javaid M."/>
            <person name="Jayaseelan J.C."/>
            <person name="Lee S."/>
            <person name="Li M."/>
            <person name="Ming W."/>
            <person name="Munidasa M."/>
            <person name="Muniz J."/>
            <person name="Nguyen L."/>
            <person name="Ongeri F."/>
            <person name="Osuji N."/>
            <person name="Pu L.-L."/>
            <person name="Puazo M."/>
            <person name="Qu C."/>
            <person name="Quiroz J."/>
            <person name="Raj R."/>
            <person name="Weissenberger G."/>
            <person name="Xin Y."/>
            <person name="Zou X."/>
            <person name="Han Y."/>
            <person name="Richards S."/>
            <person name="Worley K."/>
            <person name="Muzny D."/>
            <person name="Gibbs R."/>
        </authorList>
    </citation>
    <scope>NUCLEOTIDE SEQUENCE</scope>
    <source>
        <strain evidence="8">Sampled in the wild</strain>
    </source>
</reference>
<keyword evidence="6" id="KW-0175">Coiled coil</keyword>
<feature type="compositionally biased region" description="Low complexity" evidence="7">
    <location>
        <begin position="447"/>
        <end position="458"/>
    </location>
</feature>
<dbReference type="Pfam" id="PF19252">
    <property type="entry name" value="HIND"/>
    <property type="match status" value="1"/>
</dbReference>
<name>A0A8K0K0L1_LADFU</name>
<gene>
    <name evidence="8" type="ORF">J437_LFUL003103</name>
</gene>
<protein>
    <recommendedName>
        <fullName evidence="10">U4/U6.U5 tri-snRNP-associated protein 1</fullName>
    </recommendedName>
</protein>
<dbReference type="EMBL" id="KZ308172">
    <property type="protein sequence ID" value="KAG8223738.1"/>
    <property type="molecule type" value="Genomic_DNA"/>
</dbReference>
<comment type="caution">
    <text evidence="8">The sequence shown here is derived from an EMBL/GenBank/DDBJ whole genome shotgun (WGS) entry which is preliminary data.</text>
</comment>
<dbReference type="InterPro" id="IPR005011">
    <property type="entry name" value="SNU66/SART1"/>
</dbReference>
<feature type="compositionally biased region" description="Acidic residues" evidence="7">
    <location>
        <begin position="466"/>
        <end position="477"/>
    </location>
</feature>
<dbReference type="AlphaFoldDB" id="A0A8K0K0L1"/>
<evidence type="ECO:0000256" key="7">
    <source>
        <dbReference type="SAM" id="MobiDB-lite"/>
    </source>
</evidence>
<organism evidence="8 9">
    <name type="scientific">Ladona fulva</name>
    <name type="common">Scarce chaser dragonfly</name>
    <name type="synonym">Libellula fulva</name>
    <dbReference type="NCBI Taxonomy" id="123851"/>
    <lineage>
        <taxon>Eukaryota</taxon>
        <taxon>Metazoa</taxon>
        <taxon>Ecdysozoa</taxon>
        <taxon>Arthropoda</taxon>
        <taxon>Hexapoda</taxon>
        <taxon>Insecta</taxon>
        <taxon>Pterygota</taxon>
        <taxon>Palaeoptera</taxon>
        <taxon>Odonata</taxon>
        <taxon>Epiprocta</taxon>
        <taxon>Anisoptera</taxon>
        <taxon>Libelluloidea</taxon>
        <taxon>Libellulidae</taxon>
        <taxon>Ladona</taxon>
    </lineage>
</organism>
<keyword evidence="9" id="KW-1185">Reference proteome</keyword>